<sequence length="67" mass="7453">MAMMVWRVTPMRSASSAWVISPCAKRSAREEALGWAARFAAACRSAQEVREIMHNQELDAMLREAAG</sequence>
<organism evidence="1 2">
    <name type="scientific">Dactylosporangium maewongense</name>
    <dbReference type="NCBI Taxonomy" id="634393"/>
    <lineage>
        <taxon>Bacteria</taxon>
        <taxon>Bacillati</taxon>
        <taxon>Actinomycetota</taxon>
        <taxon>Actinomycetes</taxon>
        <taxon>Micromonosporales</taxon>
        <taxon>Micromonosporaceae</taxon>
        <taxon>Dactylosporangium</taxon>
    </lineage>
</organism>
<protein>
    <submittedName>
        <fullName evidence="1">Uncharacterized protein</fullName>
    </submittedName>
</protein>
<gene>
    <name evidence="1" type="ORF">GCM10009827_013510</name>
</gene>
<keyword evidence="2" id="KW-1185">Reference proteome</keyword>
<comment type="caution">
    <text evidence="1">The sequence shown here is derived from an EMBL/GenBank/DDBJ whole genome shotgun (WGS) entry which is preliminary data.</text>
</comment>
<accession>A0ABN1ZQJ1</accession>
<name>A0ABN1ZQJ1_9ACTN</name>
<proteinExistence type="predicted"/>
<dbReference type="Proteomes" id="UP001501470">
    <property type="component" value="Unassembled WGS sequence"/>
</dbReference>
<dbReference type="RefSeq" id="WP_344500578.1">
    <property type="nucleotide sequence ID" value="NZ_BAAAQD010000001.1"/>
</dbReference>
<reference evidence="1 2" key="1">
    <citation type="journal article" date="2019" name="Int. J. Syst. Evol. Microbiol.">
        <title>The Global Catalogue of Microorganisms (GCM) 10K type strain sequencing project: providing services to taxonomists for standard genome sequencing and annotation.</title>
        <authorList>
            <consortium name="The Broad Institute Genomics Platform"/>
            <consortium name="The Broad Institute Genome Sequencing Center for Infectious Disease"/>
            <person name="Wu L."/>
            <person name="Ma J."/>
        </authorList>
    </citation>
    <scope>NUCLEOTIDE SEQUENCE [LARGE SCALE GENOMIC DNA]</scope>
    <source>
        <strain evidence="1 2">JCM 15933</strain>
    </source>
</reference>
<evidence type="ECO:0000313" key="2">
    <source>
        <dbReference type="Proteomes" id="UP001501470"/>
    </source>
</evidence>
<evidence type="ECO:0000313" key="1">
    <source>
        <dbReference type="EMBL" id="GAA1502274.1"/>
    </source>
</evidence>
<dbReference type="EMBL" id="BAAAQD010000001">
    <property type="protein sequence ID" value="GAA1502274.1"/>
    <property type="molecule type" value="Genomic_DNA"/>
</dbReference>